<gene>
    <name evidence="1" type="ORF">BRAPAZ1V2_A05P29780.2</name>
</gene>
<sequence>MFLYFALYLCLDLAMKSRLRESNELVKRRGLLSS</sequence>
<evidence type="ECO:0000313" key="1">
    <source>
        <dbReference type="EMBL" id="CAG7876457.1"/>
    </source>
</evidence>
<dbReference type="EMBL" id="LS974621">
    <property type="protein sequence ID" value="CAG7876457.1"/>
    <property type="molecule type" value="Genomic_DNA"/>
</dbReference>
<dbReference type="AlphaFoldDB" id="A0A8D9DFR0"/>
<name>A0A8D9DFR0_BRACM</name>
<accession>A0A8D9DFR0</accession>
<protein>
    <submittedName>
        <fullName evidence="1">Uncharacterized protein</fullName>
    </submittedName>
</protein>
<reference evidence="1 2" key="1">
    <citation type="submission" date="2021-07" db="EMBL/GenBank/DDBJ databases">
        <authorList>
            <consortium name="Genoscope - CEA"/>
            <person name="William W."/>
        </authorList>
    </citation>
    <scope>NUCLEOTIDE SEQUENCE [LARGE SCALE GENOMIC DNA]</scope>
</reference>
<organism evidence="1 2">
    <name type="scientific">Brassica campestris</name>
    <name type="common">Field mustard</name>
    <dbReference type="NCBI Taxonomy" id="3711"/>
    <lineage>
        <taxon>Eukaryota</taxon>
        <taxon>Viridiplantae</taxon>
        <taxon>Streptophyta</taxon>
        <taxon>Embryophyta</taxon>
        <taxon>Tracheophyta</taxon>
        <taxon>Spermatophyta</taxon>
        <taxon>Magnoliopsida</taxon>
        <taxon>eudicotyledons</taxon>
        <taxon>Gunneridae</taxon>
        <taxon>Pentapetalae</taxon>
        <taxon>rosids</taxon>
        <taxon>malvids</taxon>
        <taxon>Brassicales</taxon>
        <taxon>Brassicaceae</taxon>
        <taxon>Brassiceae</taxon>
        <taxon>Brassica</taxon>
    </lineage>
</organism>
<dbReference type="Proteomes" id="UP000694005">
    <property type="component" value="Chromosome A05"/>
</dbReference>
<dbReference type="Gramene" id="A05p29780.2_BraZ1">
    <property type="protein sequence ID" value="A05p29780.2_BraZ1.CDS.1"/>
    <property type="gene ID" value="A05g29780.2_BraZ1"/>
</dbReference>
<proteinExistence type="predicted"/>
<evidence type="ECO:0000313" key="2">
    <source>
        <dbReference type="Proteomes" id="UP000694005"/>
    </source>
</evidence>